<proteinExistence type="inferred from homology"/>
<dbReference type="PRINTS" id="PR00463">
    <property type="entry name" value="EP450I"/>
</dbReference>
<evidence type="ECO:0000256" key="2">
    <source>
        <dbReference type="ARBA" id="ARBA00005179"/>
    </source>
</evidence>
<keyword evidence="8 10" id="KW-0503">Monooxygenase</keyword>
<dbReference type="InterPro" id="IPR002401">
    <property type="entry name" value="Cyt_P450_E_grp-I"/>
</dbReference>
<name>A0A9P5XAP7_9AGAR</name>
<dbReference type="CDD" id="cd11065">
    <property type="entry name" value="CYP64-like"/>
    <property type="match status" value="1"/>
</dbReference>
<keyword evidence="5 9" id="KW-0479">Metal-binding</keyword>
<feature type="transmembrane region" description="Helical" evidence="11">
    <location>
        <begin position="21"/>
        <end position="37"/>
    </location>
</feature>
<keyword evidence="11" id="KW-1133">Transmembrane helix</keyword>
<keyword evidence="6 10" id="KW-0560">Oxidoreductase</keyword>
<organism evidence="12 13">
    <name type="scientific">Macrolepiota fuliginosa MF-IS2</name>
    <dbReference type="NCBI Taxonomy" id="1400762"/>
    <lineage>
        <taxon>Eukaryota</taxon>
        <taxon>Fungi</taxon>
        <taxon>Dikarya</taxon>
        <taxon>Basidiomycota</taxon>
        <taxon>Agaricomycotina</taxon>
        <taxon>Agaricomycetes</taxon>
        <taxon>Agaricomycetidae</taxon>
        <taxon>Agaricales</taxon>
        <taxon>Agaricineae</taxon>
        <taxon>Agaricaceae</taxon>
        <taxon>Macrolepiota</taxon>
    </lineage>
</organism>
<accession>A0A9P5XAP7</accession>
<dbReference type="EMBL" id="MU151194">
    <property type="protein sequence ID" value="KAF9447574.1"/>
    <property type="molecule type" value="Genomic_DNA"/>
</dbReference>
<keyword evidence="11" id="KW-0472">Membrane</keyword>
<dbReference type="Gene3D" id="1.10.630.10">
    <property type="entry name" value="Cytochrome P450"/>
    <property type="match status" value="1"/>
</dbReference>
<protein>
    <submittedName>
        <fullName evidence="12">Cytochrome P450</fullName>
    </submittedName>
</protein>
<dbReference type="GO" id="GO:0016705">
    <property type="term" value="F:oxidoreductase activity, acting on paired donors, with incorporation or reduction of molecular oxygen"/>
    <property type="evidence" value="ECO:0007669"/>
    <property type="project" value="InterPro"/>
</dbReference>
<evidence type="ECO:0000256" key="11">
    <source>
        <dbReference type="SAM" id="Phobius"/>
    </source>
</evidence>
<comment type="cofactor">
    <cofactor evidence="1 9">
        <name>heme</name>
        <dbReference type="ChEBI" id="CHEBI:30413"/>
    </cofactor>
</comment>
<evidence type="ECO:0000256" key="8">
    <source>
        <dbReference type="ARBA" id="ARBA00023033"/>
    </source>
</evidence>
<evidence type="ECO:0000256" key="7">
    <source>
        <dbReference type="ARBA" id="ARBA00023004"/>
    </source>
</evidence>
<evidence type="ECO:0000256" key="5">
    <source>
        <dbReference type="ARBA" id="ARBA00022723"/>
    </source>
</evidence>
<comment type="similarity">
    <text evidence="3 10">Belongs to the cytochrome P450 family.</text>
</comment>
<evidence type="ECO:0000256" key="1">
    <source>
        <dbReference type="ARBA" id="ARBA00001971"/>
    </source>
</evidence>
<dbReference type="Pfam" id="PF00067">
    <property type="entry name" value="p450"/>
    <property type="match status" value="1"/>
</dbReference>
<dbReference type="AlphaFoldDB" id="A0A9P5XAP7"/>
<dbReference type="Proteomes" id="UP000807342">
    <property type="component" value="Unassembled WGS sequence"/>
</dbReference>
<dbReference type="GO" id="GO:0005506">
    <property type="term" value="F:iron ion binding"/>
    <property type="evidence" value="ECO:0007669"/>
    <property type="project" value="InterPro"/>
</dbReference>
<dbReference type="SUPFAM" id="SSF48264">
    <property type="entry name" value="Cytochrome P450"/>
    <property type="match status" value="1"/>
</dbReference>
<keyword evidence="4 9" id="KW-0349">Heme</keyword>
<dbReference type="OrthoDB" id="2789670at2759"/>
<gene>
    <name evidence="12" type="ORF">P691DRAFT_671268</name>
</gene>
<dbReference type="GO" id="GO:0004497">
    <property type="term" value="F:monooxygenase activity"/>
    <property type="evidence" value="ECO:0007669"/>
    <property type="project" value="UniProtKB-KW"/>
</dbReference>
<dbReference type="PRINTS" id="PR00385">
    <property type="entry name" value="P450"/>
</dbReference>
<keyword evidence="11" id="KW-0812">Transmembrane</keyword>
<comment type="caution">
    <text evidence="12">The sequence shown here is derived from an EMBL/GenBank/DDBJ whole genome shotgun (WGS) entry which is preliminary data.</text>
</comment>
<evidence type="ECO:0000313" key="12">
    <source>
        <dbReference type="EMBL" id="KAF9447574.1"/>
    </source>
</evidence>
<feature type="binding site" description="axial binding residue" evidence="9">
    <location>
        <position position="397"/>
    </location>
    <ligand>
        <name>heme</name>
        <dbReference type="ChEBI" id="CHEBI:30413"/>
    </ligand>
    <ligandPart>
        <name>Fe</name>
        <dbReference type="ChEBI" id="CHEBI:18248"/>
    </ligandPart>
</feature>
<dbReference type="GO" id="GO:0020037">
    <property type="term" value="F:heme binding"/>
    <property type="evidence" value="ECO:0007669"/>
    <property type="project" value="InterPro"/>
</dbReference>
<comment type="pathway">
    <text evidence="2">Secondary metabolite biosynthesis.</text>
</comment>
<reference evidence="12" key="1">
    <citation type="submission" date="2020-11" db="EMBL/GenBank/DDBJ databases">
        <authorList>
            <consortium name="DOE Joint Genome Institute"/>
            <person name="Ahrendt S."/>
            <person name="Riley R."/>
            <person name="Andreopoulos W."/>
            <person name="Labutti K."/>
            <person name="Pangilinan J."/>
            <person name="Ruiz-Duenas F.J."/>
            <person name="Barrasa J.M."/>
            <person name="Sanchez-Garcia M."/>
            <person name="Camarero S."/>
            <person name="Miyauchi S."/>
            <person name="Serrano A."/>
            <person name="Linde D."/>
            <person name="Babiker R."/>
            <person name="Drula E."/>
            <person name="Ayuso-Fernandez I."/>
            <person name="Pacheco R."/>
            <person name="Padilla G."/>
            <person name="Ferreira P."/>
            <person name="Barriuso J."/>
            <person name="Kellner H."/>
            <person name="Castanera R."/>
            <person name="Alfaro M."/>
            <person name="Ramirez L."/>
            <person name="Pisabarro A.G."/>
            <person name="Kuo A."/>
            <person name="Tritt A."/>
            <person name="Lipzen A."/>
            <person name="He G."/>
            <person name="Yan M."/>
            <person name="Ng V."/>
            <person name="Cullen D."/>
            <person name="Martin F."/>
            <person name="Rosso M.-N."/>
            <person name="Henrissat B."/>
            <person name="Hibbett D."/>
            <person name="Martinez A.T."/>
            <person name="Grigoriev I.V."/>
        </authorList>
    </citation>
    <scope>NUCLEOTIDE SEQUENCE</scope>
    <source>
        <strain evidence="12">MF-IS2</strain>
    </source>
</reference>
<keyword evidence="13" id="KW-1185">Reference proteome</keyword>
<dbReference type="InterPro" id="IPR017972">
    <property type="entry name" value="Cyt_P450_CS"/>
</dbReference>
<evidence type="ECO:0000313" key="13">
    <source>
        <dbReference type="Proteomes" id="UP000807342"/>
    </source>
</evidence>
<evidence type="ECO:0000256" key="6">
    <source>
        <dbReference type="ARBA" id="ARBA00023002"/>
    </source>
</evidence>
<dbReference type="InterPro" id="IPR036396">
    <property type="entry name" value="Cyt_P450_sf"/>
</dbReference>
<dbReference type="InterPro" id="IPR050364">
    <property type="entry name" value="Cytochrome_P450_fung"/>
</dbReference>
<evidence type="ECO:0000256" key="3">
    <source>
        <dbReference type="ARBA" id="ARBA00010617"/>
    </source>
</evidence>
<evidence type="ECO:0000256" key="4">
    <source>
        <dbReference type="ARBA" id="ARBA00022617"/>
    </source>
</evidence>
<dbReference type="PROSITE" id="PS00086">
    <property type="entry name" value="CYTOCHROME_P450"/>
    <property type="match status" value="1"/>
</dbReference>
<evidence type="ECO:0000256" key="10">
    <source>
        <dbReference type="RuleBase" id="RU000461"/>
    </source>
</evidence>
<dbReference type="PANTHER" id="PTHR46300:SF7">
    <property type="entry name" value="P450, PUTATIVE (EUROFUNG)-RELATED"/>
    <property type="match status" value="1"/>
</dbReference>
<sequence length="471" mass="53236">MPSKSAYLTFTQWTKKYNSDILSINVCGTSIVVLSSMRLINELFDKKSMIYSSRPQFTMISDLMGLGFLFSTMPYDDEWRRRRRLFQRYFLASRTSEFQPQQRAYVRRLLPQLIDPKCDFAQSLRHFTGAIAITLAYGIDVKSIDDPYIKVSEHAIDLLNNASAPGKYLVDAIPLLKYVPEWFPGAKFKRDAKEWSKVAMKFREAPFQAAKSNIAKGVAPPSYTATCLDSITASSTRERLAREEEVKDTAAIFYGGGTDTTLSVLLTFMLAMTHFPDAQSKAQEELDRVVGPDRLPDFNDAQNLPYFSALIREVMRWHPTAPVAVPHSSTEDDICDGYFIPKGSIVIPNVWAILQNPETYPNPTYFMPERFLTPSGTLDPKILNPADVVFGFGRRACPGSPMALSTLYIIAACVLHTMRITKPVGSPKWTQVHEFEFTDGLFPFPKPFKCVIKPRSESAERLIRDEAMGTY</sequence>
<keyword evidence="7 9" id="KW-0408">Iron</keyword>
<evidence type="ECO:0000256" key="9">
    <source>
        <dbReference type="PIRSR" id="PIRSR602401-1"/>
    </source>
</evidence>
<dbReference type="InterPro" id="IPR001128">
    <property type="entry name" value="Cyt_P450"/>
</dbReference>
<dbReference type="PANTHER" id="PTHR46300">
    <property type="entry name" value="P450, PUTATIVE (EUROFUNG)-RELATED-RELATED"/>
    <property type="match status" value="1"/>
</dbReference>